<gene>
    <name evidence="1" type="ORF">INS88_08825</name>
</gene>
<name>A0A7M1QV18_9ACTO</name>
<sequence length="213" mass="23453">MVTNILCWFQGRAQHTIAAIIAISPLVLFFGWGLIIQLDVDLPPGRGLELVELLSYSLLATASHSPMKWLEKQSPRKLLGYRMFGLALRTLFIMASVISLGLVLIYFPANTVPFGEVFGLDEQSLSLAYFIQVGIGVLIVSYIAELLSLISFVGTLPFLTIATYIGLIYIRPIFHFVFPQSLDFASIWQVSVCGMLAGAVAITGHLRSQSRLS</sequence>
<evidence type="ECO:0000313" key="2">
    <source>
        <dbReference type="Proteomes" id="UP000595053"/>
    </source>
</evidence>
<accession>A0A7M1QV18</accession>
<proteinExistence type="predicted"/>
<dbReference type="AlphaFoldDB" id="A0A7M1QV18"/>
<protein>
    <submittedName>
        <fullName evidence="1">Uncharacterized protein</fullName>
    </submittedName>
</protein>
<dbReference type="Proteomes" id="UP000595053">
    <property type="component" value="Chromosome"/>
</dbReference>
<dbReference type="EMBL" id="CP063213">
    <property type="protein sequence ID" value="QOR45354.1"/>
    <property type="molecule type" value="Genomic_DNA"/>
</dbReference>
<dbReference type="RefSeq" id="WP_193326905.1">
    <property type="nucleotide sequence ID" value="NZ_CP053291.1"/>
</dbReference>
<evidence type="ECO:0000313" key="1">
    <source>
        <dbReference type="EMBL" id="QOR45354.1"/>
    </source>
</evidence>
<reference evidence="1 2" key="1">
    <citation type="submission" date="2020-10" db="EMBL/GenBank/DDBJ databases">
        <title>Trueperella pecoris sp. nov. isolated from bovine and porcine specimens.</title>
        <authorList>
            <person name="Schoenecker L."/>
            <person name="Schnydrig P."/>
            <person name="Brodard I."/>
            <person name="Thomann A."/>
            <person name="Hemphill A."/>
            <person name="Rodriguez-Campos S."/>
            <person name="Perreten V."/>
            <person name="Jores J."/>
            <person name="Kittl S."/>
        </authorList>
    </citation>
    <scope>NUCLEOTIDE SEQUENCE [LARGE SCALE GENOMIC DNA]</scope>
    <source>
        <strain evidence="1 2">15A0121</strain>
    </source>
</reference>
<keyword evidence="2" id="KW-1185">Reference proteome</keyword>
<organism evidence="1 2">
    <name type="scientific">Trueperella pecoris</name>
    <dbReference type="NCBI Taxonomy" id="2733571"/>
    <lineage>
        <taxon>Bacteria</taxon>
        <taxon>Bacillati</taxon>
        <taxon>Actinomycetota</taxon>
        <taxon>Actinomycetes</taxon>
        <taxon>Actinomycetales</taxon>
        <taxon>Actinomycetaceae</taxon>
        <taxon>Trueperella</taxon>
    </lineage>
</organism>
<accession>A0A8A5U4B4</accession>